<sequence>MKTITPQSKLKMSVITFVGLWPLVLFIPPLVEKLLGLKGFNLITLSTVIIVLLMTYWVMPGLMKLAKF</sequence>
<proteinExistence type="predicted"/>
<protein>
    <submittedName>
        <fullName evidence="2">Uncharacterized protein</fullName>
    </submittedName>
</protein>
<feature type="transmembrane region" description="Helical" evidence="1">
    <location>
        <begin position="12"/>
        <end position="31"/>
    </location>
</feature>
<comment type="caution">
    <text evidence="2">The sequence shown here is derived from an EMBL/GenBank/DDBJ whole genome shotgun (WGS) entry which is preliminary data.</text>
</comment>
<dbReference type="EMBL" id="MAAO01000007">
    <property type="protein sequence ID" value="OUR95827.1"/>
    <property type="molecule type" value="Genomic_DNA"/>
</dbReference>
<evidence type="ECO:0000256" key="1">
    <source>
        <dbReference type="SAM" id="Phobius"/>
    </source>
</evidence>
<accession>A0A1Y5F586</accession>
<evidence type="ECO:0000313" key="3">
    <source>
        <dbReference type="Proteomes" id="UP000196531"/>
    </source>
</evidence>
<feature type="transmembrane region" description="Helical" evidence="1">
    <location>
        <begin position="37"/>
        <end position="59"/>
    </location>
</feature>
<keyword evidence="1" id="KW-1133">Transmembrane helix</keyword>
<dbReference type="AlphaFoldDB" id="A0A1Y5F586"/>
<keyword evidence="1" id="KW-0812">Transmembrane</keyword>
<keyword evidence="1" id="KW-0472">Membrane</keyword>
<reference evidence="3" key="1">
    <citation type="journal article" date="2017" name="Proc. Natl. Acad. Sci. U.S.A.">
        <title>Simulation of Deepwater Horizon oil plume reveals substrate specialization within a complex community of hydrocarbon-degraders.</title>
        <authorList>
            <person name="Hu P."/>
            <person name="Dubinsky E.A."/>
            <person name="Probst A.J."/>
            <person name="Wang J."/>
            <person name="Sieber C.M.K."/>
            <person name="Tom L.M."/>
            <person name="Gardinali P."/>
            <person name="Banfield J.F."/>
            <person name="Atlas R.M."/>
            <person name="Andersen G.L."/>
        </authorList>
    </citation>
    <scope>NUCLEOTIDE SEQUENCE [LARGE SCALE GENOMIC DNA]</scope>
</reference>
<organism evidence="2 3">
    <name type="scientific">Halobacteriovorax marinus</name>
    <dbReference type="NCBI Taxonomy" id="97084"/>
    <lineage>
        <taxon>Bacteria</taxon>
        <taxon>Pseudomonadati</taxon>
        <taxon>Bdellovibrionota</taxon>
        <taxon>Bacteriovoracia</taxon>
        <taxon>Bacteriovoracales</taxon>
        <taxon>Halobacteriovoraceae</taxon>
        <taxon>Halobacteriovorax</taxon>
    </lineage>
</organism>
<dbReference type="Proteomes" id="UP000196531">
    <property type="component" value="Unassembled WGS sequence"/>
</dbReference>
<gene>
    <name evidence="2" type="ORF">A9Q84_15110</name>
</gene>
<evidence type="ECO:0000313" key="2">
    <source>
        <dbReference type="EMBL" id="OUR95827.1"/>
    </source>
</evidence>
<name>A0A1Y5F586_9BACT</name>